<accession>V9DCX0</accession>
<name>V9DCX0_9EURO</name>
<dbReference type="Proteomes" id="UP000030678">
    <property type="component" value="Unassembled WGS sequence"/>
</dbReference>
<gene>
    <name evidence="1" type="ORF">G647_04069</name>
</gene>
<dbReference type="RefSeq" id="XP_008726636.1">
    <property type="nucleotide sequence ID" value="XM_008728414.1"/>
</dbReference>
<dbReference type="EMBL" id="KB822704">
    <property type="protein sequence ID" value="ETI24700.1"/>
    <property type="molecule type" value="Genomic_DNA"/>
</dbReference>
<proteinExistence type="predicted"/>
<sequence>MLRLSSRCVIAQRRRRLSPDVAARFSRKQVVSTRLDSSRASSSYVGRVLLARRTATG</sequence>
<dbReference type="VEuPathDB" id="FungiDB:G647_04069"/>
<dbReference type="GeneID" id="19982562"/>
<dbReference type="HOGENOM" id="CLU_2996367_0_0_1"/>
<organism evidence="1 2">
    <name type="scientific">Cladophialophora carrionii CBS 160.54</name>
    <dbReference type="NCBI Taxonomy" id="1279043"/>
    <lineage>
        <taxon>Eukaryota</taxon>
        <taxon>Fungi</taxon>
        <taxon>Dikarya</taxon>
        <taxon>Ascomycota</taxon>
        <taxon>Pezizomycotina</taxon>
        <taxon>Eurotiomycetes</taxon>
        <taxon>Chaetothyriomycetidae</taxon>
        <taxon>Chaetothyriales</taxon>
        <taxon>Herpotrichiellaceae</taxon>
        <taxon>Cladophialophora</taxon>
    </lineage>
</organism>
<dbReference type="AlphaFoldDB" id="V9DCX0"/>
<evidence type="ECO:0000313" key="2">
    <source>
        <dbReference type="Proteomes" id="UP000030678"/>
    </source>
</evidence>
<protein>
    <submittedName>
        <fullName evidence="1">Uncharacterized protein</fullName>
    </submittedName>
</protein>
<evidence type="ECO:0000313" key="1">
    <source>
        <dbReference type="EMBL" id="ETI24700.1"/>
    </source>
</evidence>
<reference evidence="1 2" key="1">
    <citation type="submission" date="2013-03" db="EMBL/GenBank/DDBJ databases">
        <title>The Genome Sequence of Cladophialophora carrionii CBS 160.54.</title>
        <authorList>
            <consortium name="The Broad Institute Genomics Platform"/>
            <person name="Cuomo C."/>
            <person name="de Hoog S."/>
            <person name="Gorbushina A."/>
            <person name="Walker B."/>
            <person name="Young S.K."/>
            <person name="Zeng Q."/>
            <person name="Gargeya S."/>
            <person name="Fitzgerald M."/>
            <person name="Haas B."/>
            <person name="Abouelleil A."/>
            <person name="Allen A.W."/>
            <person name="Alvarado L."/>
            <person name="Arachchi H.M."/>
            <person name="Berlin A.M."/>
            <person name="Chapman S.B."/>
            <person name="Gainer-Dewar J."/>
            <person name="Goldberg J."/>
            <person name="Griggs A."/>
            <person name="Gujja S."/>
            <person name="Hansen M."/>
            <person name="Howarth C."/>
            <person name="Imamovic A."/>
            <person name="Ireland A."/>
            <person name="Larimer J."/>
            <person name="McCowan C."/>
            <person name="Murphy C."/>
            <person name="Pearson M."/>
            <person name="Poon T.W."/>
            <person name="Priest M."/>
            <person name="Roberts A."/>
            <person name="Saif S."/>
            <person name="Shea T."/>
            <person name="Sisk P."/>
            <person name="Sykes S."/>
            <person name="Wortman J."/>
            <person name="Nusbaum C."/>
            <person name="Birren B."/>
        </authorList>
    </citation>
    <scope>NUCLEOTIDE SEQUENCE [LARGE SCALE GENOMIC DNA]</scope>
    <source>
        <strain evidence="1 2">CBS 160.54</strain>
    </source>
</reference>